<keyword evidence="2" id="KW-1185">Reference proteome</keyword>
<dbReference type="Proteomes" id="UP000814140">
    <property type="component" value="Unassembled WGS sequence"/>
</dbReference>
<dbReference type="EMBL" id="MU277343">
    <property type="protein sequence ID" value="KAI0054812.1"/>
    <property type="molecule type" value="Genomic_DNA"/>
</dbReference>
<name>A0ACB8SEZ4_9AGAM</name>
<protein>
    <submittedName>
        <fullName evidence="1">Uncharacterized protein</fullName>
    </submittedName>
</protein>
<reference evidence="1" key="1">
    <citation type="submission" date="2021-03" db="EMBL/GenBank/DDBJ databases">
        <authorList>
            <consortium name="DOE Joint Genome Institute"/>
            <person name="Ahrendt S."/>
            <person name="Looney B.P."/>
            <person name="Miyauchi S."/>
            <person name="Morin E."/>
            <person name="Drula E."/>
            <person name="Courty P.E."/>
            <person name="Chicoki N."/>
            <person name="Fauchery L."/>
            <person name="Kohler A."/>
            <person name="Kuo A."/>
            <person name="Labutti K."/>
            <person name="Pangilinan J."/>
            <person name="Lipzen A."/>
            <person name="Riley R."/>
            <person name="Andreopoulos W."/>
            <person name="He G."/>
            <person name="Johnson J."/>
            <person name="Barry K.W."/>
            <person name="Grigoriev I.V."/>
            <person name="Nagy L."/>
            <person name="Hibbett D."/>
            <person name="Henrissat B."/>
            <person name="Matheny P.B."/>
            <person name="Labbe J."/>
            <person name="Martin F."/>
        </authorList>
    </citation>
    <scope>NUCLEOTIDE SEQUENCE</scope>
    <source>
        <strain evidence="1">HHB10654</strain>
    </source>
</reference>
<accession>A0ACB8SEZ4</accession>
<proteinExistence type="predicted"/>
<organism evidence="1 2">
    <name type="scientific">Artomyces pyxidatus</name>
    <dbReference type="NCBI Taxonomy" id="48021"/>
    <lineage>
        <taxon>Eukaryota</taxon>
        <taxon>Fungi</taxon>
        <taxon>Dikarya</taxon>
        <taxon>Basidiomycota</taxon>
        <taxon>Agaricomycotina</taxon>
        <taxon>Agaricomycetes</taxon>
        <taxon>Russulales</taxon>
        <taxon>Auriscalpiaceae</taxon>
        <taxon>Artomyces</taxon>
    </lineage>
</organism>
<reference evidence="1" key="2">
    <citation type="journal article" date="2022" name="New Phytol.">
        <title>Evolutionary transition to the ectomycorrhizal habit in the genomes of a hyperdiverse lineage of mushroom-forming fungi.</title>
        <authorList>
            <person name="Looney B."/>
            <person name="Miyauchi S."/>
            <person name="Morin E."/>
            <person name="Drula E."/>
            <person name="Courty P.E."/>
            <person name="Kohler A."/>
            <person name="Kuo A."/>
            <person name="LaButti K."/>
            <person name="Pangilinan J."/>
            <person name="Lipzen A."/>
            <person name="Riley R."/>
            <person name="Andreopoulos W."/>
            <person name="He G."/>
            <person name="Johnson J."/>
            <person name="Nolan M."/>
            <person name="Tritt A."/>
            <person name="Barry K.W."/>
            <person name="Grigoriev I.V."/>
            <person name="Nagy L.G."/>
            <person name="Hibbett D."/>
            <person name="Henrissat B."/>
            <person name="Matheny P.B."/>
            <person name="Labbe J."/>
            <person name="Martin F.M."/>
        </authorList>
    </citation>
    <scope>NUCLEOTIDE SEQUENCE</scope>
    <source>
        <strain evidence="1">HHB10654</strain>
    </source>
</reference>
<comment type="caution">
    <text evidence="1">The sequence shown here is derived from an EMBL/GenBank/DDBJ whole genome shotgun (WGS) entry which is preliminary data.</text>
</comment>
<evidence type="ECO:0000313" key="1">
    <source>
        <dbReference type="EMBL" id="KAI0054812.1"/>
    </source>
</evidence>
<evidence type="ECO:0000313" key="2">
    <source>
        <dbReference type="Proteomes" id="UP000814140"/>
    </source>
</evidence>
<sequence length="340" mass="36796">MYHRELNFNYPQLRYCKGHWMADQIATDYYPGWVSKKQRKARILGLPLVKTEDSSDSSDDSSDNSDSDDGTTIPRKRAPTKQLASRGTKKKCTSAEQPPPTEGLPEQIPASGPRLLENLAFNDPLAGLDYEPAISENNVNIPELPQSTSGIAARTPHIPSAASLPPAYPATNTDADHNGISGSPTIRNELAIADAVSGSPPASTSANSLPLHTIQPPAVPGATAGIAHSISGHTPVDKNIDQVPQQPQLEENSKPAPATRSNSKGTKTAKKGGKKSPVLRISHLNHAKNLCARNWKVTYPQGTHEEYNKYWENLAEDVRQNYITLEKSMAVDRQTTAATT</sequence>
<gene>
    <name evidence="1" type="ORF">BV25DRAFT_1843400</name>
</gene>